<dbReference type="NCBIfam" id="TIGR02451">
    <property type="entry name" value="anti_sig_ChrR"/>
    <property type="match status" value="1"/>
</dbReference>
<reference evidence="2" key="1">
    <citation type="journal article" date="2011" name="Environ. Microbiol.">
        <title>Time-series analyses of Monterey Bay coastal microbial picoplankton using a 'genome proxy' microarray.</title>
        <authorList>
            <person name="Rich V.I."/>
            <person name="Pham V.D."/>
            <person name="Eppley J."/>
            <person name="Shi Y."/>
            <person name="DeLong E.F."/>
        </authorList>
    </citation>
    <scope>NUCLEOTIDE SEQUENCE</scope>
</reference>
<sequence length="218" mass="23563">MNDQVSLNNQVLDALLVDYAAGALSQPLEILIETHLAMNPESAKTMQMLMQLGGILLEECEPVSLSEDALDKVMSAIAEDEEPLQKVTHSENNFLPRPISDYIPDLSCTKSWRSAGIGIARHDVKFSQSDMRATIYRIQPSRAVPSHSHTGSEITLVLAGGFSDESGTFGPGDIAVQEADEVHKPVADADGECIVFAVNEGDIRLAGPFGRVFSLLVK</sequence>
<evidence type="ECO:0000259" key="1">
    <source>
        <dbReference type="Pfam" id="PF12973"/>
    </source>
</evidence>
<dbReference type="InterPro" id="IPR012807">
    <property type="entry name" value="Anti-sigma_ChrR"/>
</dbReference>
<dbReference type="InterPro" id="IPR014710">
    <property type="entry name" value="RmlC-like_jellyroll"/>
</dbReference>
<dbReference type="InterPro" id="IPR011051">
    <property type="entry name" value="RmlC_Cupin_sf"/>
</dbReference>
<feature type="domain" description="ChrR-like cupin" evidence="1">
    <location>
        <begin position="111"/>
        <end position="196"/>
    </location>
</feature>
<dbReference type="AlphaFoldDB" id="E0XZJ2"/>
<proteinExistence type="predicted"/>
<dbReference type="Gene3D" id="1.10.10.1320">
    <property type="entry name" value="Anti-sigma factor, zinc-finger domain"/>
    <property type="match status" value="1"/>
</dbReference>
<dbReference type="EMBL" id="GU474933">
    <property type="protein sequence ID" value="ADI19833.1"/>
    <property type="molecule type" value="Genomic_DNA"/>
</dbReference>
<dbReference type="CDD" id="cd20301">
    <property type="entry name" value="cupin_ChrR"/>
    <property type="match status" value="1"/>
</dbReference>
<protein>
    <submittedName>
        <fullName evidence="2">Anti-sigma factor</fullName>
    </submittedName>
</protein>
<name>E0XZJ2_9PROT</name>
<dbReference type="InterPro" id="IPR025979">
    <property type="entry name" value="ChrR-like_cupin_dom"/>
</dbReference>
<dbReference type="Gene3D" id="2.60.120.10">
    <property type="entry name" value="Jelly Rolls"/>
    <property type="match status" value="1"/>
</dbReference>
<accession>E0XZJ2</accession>
<dbReference type="InterPro" id="IPR041916">
    <property type="entry name" value="Anti_sigma_zinc_sf"/>
</dbReference>
<dbReference type="Pfam" id="PF12973">
    <property type="entry name" value="Cupin_7"/>
    <property type="match status" value="1"/>
</dbReference>
<evidence type="ECO:0000313" key="2">
    <source>
        <dbReference type="EMBL" id="ADI19833.1"/>
    </source>
</evidence>
<dbReference type="SUPFAM" id="SSF51182">
    <property type="entry name" value="RmlC-like cupins"/>
    <property type="match status" value="1"/>
</dbReference>
<organism evidence="2">
    <name type="scientific">uncultured alpha proteobacterium EB000_37G09</name>
    <dbReference type="NCBI Taxonomy" id="710792"/>
    <lineage>
        <taxon>Bacteria</taxon>
        <taxon>Pseudomonadati</taxon>
        <taxon>Pseudomonadota</taxon>
        <taxon>Alphaproteobacteria</taxon>
        <taxon>environmental samples</taxon>
    </lineage>
</organism>